<dbReference type="EMBL" id="LK023385">
    <property type="protein sequence ID" value="CDS13850.1"/>
    <property type="molecule type" value="Genomic_DNA"/>
</dbReference>
<keyword evidence="5" id="KW-0862">Zinc</keyword>
<dbReference type="InterPro" id="IPR036236">
    <property type="entry name" value="Znf_C2H2_sf"/>
</dbReference>
<sequence>MMSYRQDQHDHHHQYSNSNKISLMGPSRHLLPPLPKMTINNDPQLYRYSPAMTTPSPTASSFSPIRTMLPTIKSDESTPLSGTSPLKMERSDEMNMMMHHQHSIARSSISSGCSSSLSSIASSPTMTTTTTTSSILTTSSHHSDNSPEQLITLAKRRAREYDIHQEQSRMRIWIQHDNANHHHHPTLPPPKHEKSIPLNDCGTLMTSTTAGAGNSGNASHPCPQCKHRFRRRRDLMRHLHSVHSQRKQYNCPLCCSTFTRRDSLKRHARLACRATVAATTTSRPQSPTSYALPSPSNSPILDNTTNTHHSITSSSSPNDPMM</sequence>
<name>A0A077X2N8_9FUNG</name>
<keyword evidence="3" id="KW-0677">Repeat</keyword>
<evidence type="ECO:0000313" key="10">
    <source>
        <dbReference type="EMBL" id="CDS13850.1"/>
    </source>
</evidence>
<dbReference type="PANTHER" id="PTHR16515">
    <property type="entry name" value="PR DOMAIN ZINC FINGER PROTEIN"/>
    <property type="match status" value="1"/>
</dbReference>
<evidence type="ECO:0000259" key="9">
    <source>
        <dbReference type="PROSITE" id="PS50157"/>
    </source>
</evidence>
<dbReference type="Gene3D" id="3.30.160.60">
    <property type="entry name" value="Classic Zinc Finger"/>
    <property type="match status" value="1"/>
</dbReference>
<evidence type="ECO:0000256" key="8">
    <source>
        <dbReference type="SAM" id="MobiDB-lite"/>
    </source>
</evidence>
<accession>A0A077X2N8</accession>
<comment type="subcellular location">
    <subcellularLocation>
        <location evidence="1">Nucleus</location>
    </subcellularLocation>
</comment>
<dbReference type="PANTHER" id="PTHR16515:SF49">
    <property type="entry name" value="GASTRULA ZINC FINGER PROTEIN XLCGF49.1-LIKE-RELATED"/>
    <property type="match status" value="1"/>
</dbReference>
<dbReference type="AlphaFoldDB" id="A0A077X2N8"/>
<feature type="compositionally biased region" description="Polar residues" evidence="8">
    <location>
        <begin position="277"/>
        <end position="302"/>
    </location>
</feature>
<feature type="compositionally biased region" description="Low complexity" evidence="8">
    <location>
        <begin position="109"/>
        <end position="140"/>
    </location>
</feature>
<reference evidence="10" key="1">
    <citation type="journal article" date="2014" name="Genome Announc.">
        <title>De novo whole-genome sequence and genome annotation of Lichtheimia ramosa.</title>
        <authorList>
            <person name="Linde J."/>
            <person name="Schwartze V."/>
            <person name="Binder U."/>
            <person name="Lass-Florl C."/>
            <person name="Voigt K."/>
            <person name="Horn F."/>
        </authorList>
    </citation>
    <scope>NUCLEOTIDE SEQUENCE</scope>
    <source>
        <strain evidence="10">JMRC FSU:6197</strain>
    </source>
</reference>
<dbReference type="GO" id="GO:0008270">
    <property type="term" value="F:zinc ion binding"/>
    <property type="evidence" value="ECO:0007669"/>
    <property type="project" value="UniProtKB-KW"/>
</dbReference>
<feature type="domain" description="C2H2-type" evidence="9">
    <location>
        <begin position="249"/>
        <end position="284"/>
    </location>
</feature>
<keyword evidence="6" id="KW-0539">Nucleus</keyword>
<proteinExistence type="predicted"/>
<evidence type="ECO:0000256" key="3">
    <source>
        <dbReference type="ARBA" id="ARBA00022737"/>
    </source>
</evidence>
<dbReference type="SUPFAM" id="SSF57667">
    <property type="entry name" value="beta-beta-alpha zinc fingers"/>
    <property type="match status" value="1"/>
</dbReference>
<dbReference type="PROSITE" id="PS00028">
    <property type="entry name" value="ZINC_FINGER_C2H2_1"/>
    <property type="match status" value="1"/>
</dbReference>
<feature type="domain" description="C2H2-type" evidence="9">
    <location>
        <begin position="220"/>
        <end position="248"/>
    </location>
</feature>
<evidence type="ECO:0000256" key="5">
    <source>
        <dbReference type="ARBA" id="ARBA00022833"/>
    </source>
</evidence>
<feature type="compositionally biased region" description="Low complexity" evidence="8">
    <location>
        <begin position="303"/>
        <end position="316"/>
    </location>
</feature>
<evidence type="ECO:0000256" key="2">
    <source>
        <dbReference type="ARBA" id="ARBA00022723"/>
    </source>
</evidence>
<feature type="compositionally biased region" description="Basic and acidic residues" evidence="8">
    <location>
        <begin position="1"/>
        <end position="10"/>
    </location>
</feature>
<feature type="region of interest" description="Disordered" evidence="8">
    <location>
        <begin position="109"/>
        <end position="148"/>
    </location>
</feature>
<dbReference type="InterPro" id="IPR013087">
    <property type="entry name" value="Znf_C2H2_type"/>
</dbReference>
<dbReference type="OrthoDB" id="2290025at2759"/>
<gene>
    <name evidence="10" type="ORF">LRAMOSA06024</name>
</gene>
<evidence type="ECO:0000256" key="7">
    <source>
        <dbReference type="PROSITE-ProRule" id="PRU00042"/>
    </source>
</evidence>
<dbReference type="SMART" id="SM00355">
    <property type="entry name" value="ZnF_C2H2"/>
    <property type="match status" value="2"/>
</dbReference>
<organism evidence="10">
    <name type="scientific">Lichtheimia ramosa</name>
    <dbReference type="NCBI Taxonomy" id="688394"/>
    <lineage>
        <taxon>Eukaryota</taxon>
        <taxon>Fungi</taxon>
        <taxon>Fungi incertae sedis</taxon>
        <taxon>Mucoromycota</taxon>
        <taxon>Mucoromycotina</taxon>
        <taxon>Mucoromycetes</taxon>
        <taxon>Mucorales</taxon>
        <taxon>Lichtheimiaceae</taxon>
        <taxon>Lichtheimia</taxon>
    </lineage>
</organism>
<evidence type="ECO:0000256" key="4">
    <source>
        <dbReference type="ARBA" id="ARBA00022771"/>
    </source>
</evidence>
<keyword evidence="4 7" id="KW-0863">Zinc-finger</keyword>
<dbReference type="GO" id="GO:0005634">
    <property type="term" value="C:nucleus"/>
    <property type="evidence" value="ECO:0007669"/>
    <property type="project" value="UniProtKB-SubCell"/>
</dbReference>
<keyword evidence="2" id="KW-0479">Metal-binding</keyword>
<feature type="region of interest" description="Disordered" evidence="8">
    <location>
        <begin position="276"/>
        <end position="322"/>
    </location>
</feature>
<dbReference type="PROSITE" id="PS50157">
    <property type="entry name" value="ZINC_FINGER_C2H2_2"/>
    <property type="match status" value="2"/>
</dbReference>
<evidence type="ECO:0000256" key="1">
    <source>
        <dbReference type="ARBA" id="ARBA00004123"/>
    </source>
</evidence>
<dbReference type="InterPro" id="IPR050331">
    <property type="entry name" value="Zinc_finger"/>
</dbReference>
<evidence type="ECO:0000256" key="6">
    <source>
        <dbReference type="ARBA" id="ARBA00023242"/>
    </source>
</evidence>
<feature type="region of interest" description="Disordered" evidence="8">
    <location>
        <begin position="1"/>
        <end position="22"/>
    </location>
</feature>
<protein>
    <recommendedName>
        <fullName evidence="9">C2H2-type domain-containing protein</fullName>
    </recommendedName>
</protein>
<dbReference type="GO" id="GO:0010468">
    <property type="term" value="P:regulation of gene expression"/>
    <property type="evidence" value="ECO:0007669"/>
    <property type="project" value="TreeGrafter"/>
</dbReference>